<organism evidence="1 2">
    <name type="scientific">Datura stramonium</name>
    <name type="common">Jimsonweed</name>
    <name type="synonym">Common thornapple</name>
    <dbReference type="NCBI Taxonomy" id="4076"/>
    <lineage>
        <taxon>Eukaryota</taxon>
        <taxon>Viridiplantae</taxon>
        <taxon>Streptophyta</taxon>
        <taxon>Embryophyta</taxon>
        <taxon>Tracheophyta</taxon>
        <taxon>Spermatophyta</taxon>
        <taxon>Magnoliopsida</taxon>
        <taxon>eudicotyledons</taxon>
        <taxon>Gunneridae</taxon>
        <taxon>Pentapetalae</taxon>
        <taxon>asterids</taxon>
        <taxon>lamiids</taxon>
        <taxon>Solanales</taxon>
        <taxon>Solanaceae</taxon>
        <taxon>Solanoideae</taxon>
        <taxon>Datureae</taxon>
        <taxon>Datura</taxon>
    </lineage>
</organism>
<dbReference type="EMBL" id="JACEIK010007436">
    <property type="protein sequence ID" value="MCE3050267.1"/>
    <property type="molecule type" value="Genomic_DNA"/>
</dbReference>
<evidence type="ECO:0000313" key="2">
    <source>
        <dbReference type="Proteomes" id="UP000823775"/>
    </source>
</evidence>
<sequence>MFLSVVALSGALAGGILVLGESAKRDVKFPRNKMLLQNLGEEDDHGLQWAVRRQPFMRLVSALLLPFVVAAFWKQEGQVPSNKARIQQKLKNQSEQS</sequence>
<name>A0ABS8WLA0_DATST</name>
<protein>
    <submittedName>
        <fullName evidence="1">Uncharacterized protein</fullName>
    </submittedName>
</protein>
<comment type="caution">
    <text evidence="1">The sequence shown here is derived from an EMBL/GenBank/DDBJ whole genome shotgun (WGS) entry which is preliminary data.</text>
</comment>
<accession>A0ABS8WLA0</accession>
<reference evidence="1 2" key="1">
    <citation type="journal article" date="2021" name="BMC Genomics">
        <title>Datura genome reveals duplications of psychoactive alkaloid biosynthetic genes and high mutation rate following tissue culture.</title>
        <authorList>
            <person name="Rajewski A."/>
            <person name="Carter-House D."/>
            <person name="Stajich J."/>
            <person name="Litt A."/>
        </authorList>
    </citation>
    <scope>NUCLEOTIDE SEQUENCE [LARGE SCALE GENOMIC DNA]</scope>
    <source>
        <strain evidence="1">AR-01</strain>
    </source>
</reference>
<keyword evidence="2" id="KW-1185">Reference proteome</keyword>
<proteinExistence type="predicted"/>
<gene>
    <name evidence="1" type="ORF">HAX54_046770</name>
</gene>
<dbReference type="Proteomes" id="UP000823775">
    <property type="component" value="Unassembled WGS sequence"/>
</dbReference>
<evidence type="ECO:0000313" key="1">
    <source>
        <dbReference type="EMBL" id="MCE3050267.1"/>
    </source>
</evidence>